<comment type="caution">
    <text evidence="2">The sequence shown here is derived from an EMBL/GenBank/DDBJ whole genome shotgun (WGS) entry which is preliminary data.</text>
</comment>
<evidence type="ECO:0000313" key="2">
    <source>
        <dbReference type="EMBL" id="CAG8647114.1"/>
    </source>
</evidence>
<protein>
    <submittedName>
        <fullName evidence="2">3670_t:CDS:1</fullName>
    </submittedName>
</protein>
<dbReference type="CDD" id="cd02440">
    <property type="entry name" value="AdoMet_MTases"/>
    <property type="match status" value="1"/>
</dbReference>
<proteinExistence type="predicted"/>
<feature type="domain" description="Methyltransferase" evidence="1">
    <location>
        <begin position="113"/>
        <end position="204"/>
    </location>
</feature>
<dbReference type="EMBL" id="CAJVPI010002648">
    <property type="protein sequence ID" value="CAG8647114.1"/>
    <property type="molecule type" value="Genomic_DNA"/>
</dbReference>
<dbReference type="InterPro" id="IPR041698">
    <property type="entry name" value="Methyltransf_25"/>
</dbReference>
<sequence length="305" mass="34557">MINTNTFTYFPESVPNIMLDDSEDHTETSSLASSNQSSLFDPLESAKTIDNIFDEFLEIDGRRFMNDSSLKCCMPSDREEAERLYGLHCVYRMLWGNNFSAPLDEELSFGANVLDVGCGSGAWMLNMASDYPLSTFVGIDIAPLFYDDGPANTAFFQCNILDGLPFPDNTFDFVRQGFLVVCIDWHAWKDKVVKELIRVTKPGGYIELMELDYPFFQPGVIAQKFNDCVYHFSDAGINTHSSKNIDTAFSEHNTVTIVSQEEKILHYESRIGDIALIYEKKGFESMKIFMTPLLGITDDEFNQLL</sequence>
<gene>
    <name evidence="2" type="ORF">PBRASI_LOCUS10084</name>
</gene>
<dbReference type="SUPFAM" id="SSF53335">
    <property type="entry name" value="S-adenosyl-L-methionine-dependent methyltransferases"/>
    <property type="match status" value="1"/>
</dbReference>
<evidence type="ECO:0000313" key="3">
    <source>
        <dbReference type="Proteomes" id="UP000789739"/>
    </source>
</evidence>
<dbReference type="AlphaFoldDB" id="A0A9N9GZU3"/>
<dbReference type="PANTHER" id="PTHR43591">
    <property type="entry name" value="METHYLTRANSFERASE"/>
    <property type="match status" value="1"/>
</dbReference>
<dbReference type="PANTHER" id="PTHR43591:SF24">
    <property type="entry name" value="2-METHOXY-6-POLYPRENYL-1,4-BENZOQUINOL METHYLASE, MITOCHONDRIAL"/>
    <property type="match status" value="1"/>
</dbReference>
<dbReference type="GO" id="GO:0008168">
    <property type="term" value="F:methyltransferase activity"/>
    <property type="evidence" value="ECO:0007669"/>
    <property type="project" value="TreeGrafter"/>
</dbReference>
<dbReference type="Proteomes" id="UP000789739">
    <property type="component" value="Unassembled WGS sequence"/>
</dbReference>
<organism evidence="2 3">
    <name type="scientific">Paraglomus brasilianum</name>
    <dbReference type="NCBI Taxonomy" id="144538"/>
    <lineage>
        <taxon>Eukaryota</taxon>
        <taxon>Fungi</taxon>
        <taxon>Fungi incertae sedis</taxon>
        <taxon>Mucoromycota</taxon>
        <taxon>Glomeromycotina</taxon>
        <taxon>Glomeromycetes</taxon>
        <taxon>Paraglomerales</taxon>
        <taxon>Paraglomeraceae</taxon>
        <taxon>Paraglomus</taxon>
    </lineage>
</organism>
<dbReference type="OrthoDB" id="2013972at2759"/>
<dbReference type="Pfam" id="PF13649">
    <property type="entry name" value="Methyltransf_25"/>
    <property type="match status" value="1"/>
</dbReference>
<dbReference type="InterPro" id="IPR029063">
    <property type="entry name" value="SAM-dependent_MTases_sf"/>
</dbReference>
<reference evidence="2" key="1">
    <citation type="submission" date="2021-06" db="EMBL/GenBank/DDBJ databases">
        <authorList>
            <person name="Kallberg Y."/>
            <person name="Tangrot J."/>
            <person name="Rosling A."/>
        </authorList>
    </citation>
    <scope>NUCLEOTIDE SEQUENCE</scope>
    <source>
        <strain evidence="2">BR232B</strain>
    </source>
</reference>
<evidence type="ECO:0000259" key="1">
    <source>
        <dbReference type="Pfam" id="PF13649"/>
    </source>
</evidence>
<accession>A0A9N9GZU3</accession>
<feature type="non-terminal residue" evidence="2">
    <location>
        <position position="1"/>
    </location>
</feature>
<keyword evidence="3" id="KW-1185">Reference proteome</keyword>
<dbReference type="Gene3D" id="3.40.50.150">
    <property type="entry name" value="Vaccinia Virus protein VP39"/>
    <property type="match status" value="1"/>
</dbReference>
<name>A0A9N9GZU3_9GLOM</name>